<accession>A0A1Y0B3W8</accession>
<name>A0A1Y0B3W8_9LAMI</name>
<proteinExistence type="predicted"/>
<evidence type="ECO:0000313" key="1">
    <source>
        <dbReference type="EMBL" id="ART32112.1"/>
    </source>
</evidence>
<gene>
    <name evidence="1" type="ORF">AEK19_MT1949</name>
</gene>
<organism evidence="1">
    <name type="scientific">Utricularia reniformis</name>
    <dbReference type="NCBI Taxonomy" id="192314"/>
    <lineage>
        <taxon>Eukaryota</taxon>
        <taxon>Viridiplantae</taxon>
        <taxon>Streptophyta</taxon>
        <taxon>Embryophyta</taxon>
        <taxon>Tracheophyta</taxon>
        <taxon>Spermatophyta</taxon>
        <taxon>Magnoliopsida</taxon>
        <taxon>eudicotyledons</taxon>
        <taxon>Gunneridae</taxon>
        <taxon>Pentapetalae</taxon>
        <taxon>asterids</taxon>
        <taxon>lamiids</taxon>
        <taxon>Lamiales</taxon>
        <taxon>Lentibulariaceae</taxon>
        <taxon>Utricularia</taxon>
    </lineage>
</organism>
<dbReference type="EMBL" id="KY774314">
    <property type="protein sequence ID" value="ART32112.1"/>
    <property type="molecule type" value="Genomic_DNA"/>
</dbReference>
<dbReference type="AlphaFoldDB" id="A0A1Y0B3W8"/>
<sequence>MRVLTSGWLWMPPWPWMLSSMEPHVARPVMLLKPAKTILVCA</sequence>
<keyword evidence="1" id="KW-0496">Mitochondrion</keyword>
<geneLocation type="mitochondrion" evidence="1"/>
<reference evidence="1" key="1">
    <citation type="submission" date="2017-03" db="EMBL/GenBank/DDBJ databases">
        <title>The mitochondrial genome of the carnivorous plant Utricularia reniformis (Lentibulariaceae): structure, comparative analysis and evolutionary landmarks.</title>
        <authorList>
            <person name="Silva S.R."/>
            <person name="Alvarenga D.O."/>
            <person name="Michael T.P."/>
            <person name="Miranda V.F.O."/>
            <person name="Varani A.M."/>
        </authorList>
    </citation>
    <scope>NUCLEOTIDE SEQUENCE</scope>
</reference>
<protein>
    <submittedName>
        <fullName evidence="1">Uncharacterized protein</fullName>
    </submittedName>
</protein>